<dbReference type="GO" id="GO:0019898">
    <property type="term" value="C:extrinsic component of membrane"/>
    <property type="evidence" value="ECO:0007669"/>
    <property type="project" value="InterPro"/>
</dbReference>
<dbReference type="GO" id="GO:0015979">
    <property type="term" value="P:photosynthesis"/>
    <property type="evidence" value="ECO:0007669"/>
    <property type="project" value="InterPro"/>
</dbReference>
<dbReference type="InterPro" id="IPR023222">
    <property type="entry name" value="PsbQ-like_dom_sf"/>
</dbReference>
<dbReference type="AlphaFoldDB" id="A0A975TBS7"/>
<accession>A0A975TBS7</accession>
<reference evidence="4" key="1">
    <citation type="submission" date="2017-04" db="EMBL/GenBank/DDBJ databases">
        <title>Genome deletions in a multicellular cyanobacterial endosymbiont for morphological adaptation in marine diatoms.</title>
        <authorList>
            <person name="Wang Y."/>
            <person name="Gao H."/>
            <person name="Li R."/>
            <person name="Xu X."/>
        </authorList>
    </citation>
    <scope>NUCLEOTIDE SEQUENCE</scope>
    <source>
        <strain evidence="4">FACHB 800</strain>
    </source>
</reference>
<dbReference type="GO" id="GO:0009654">
    <property type="term" value="C:photosystem II oxygen evolving complex"/>
    <property type="evidence" value="ECO:0007669"/>
    <property type="project" value="InterPro"/>
</dbReference>
<name>A0A975TBS7_9NOST</name>
<gene>
    <name evidence="4" type="ORF">B6N60_04509</name>
</gene>
<evidence type="ECO:0000256" key="1">
    <source>
        <dbReference type="ARBA" id="ARBA00004370"/>
    </source>
</evidence>
<evidence type="ECO:0000313" key="5">
    <source>
        <dbReference type="Proteomes" id="UP000683511"/>
    </source>
</evidence>
<dbReference type="InterPro" id="IPR017487">
    <property type="entry name" value="PSII_PsbQ_cyanobac"/>
</dbReference>
<protein>
    <submittedName>
        <fullName evidence="4">Photosystem II protein PsbQ</fullName>
    </submittedName>
</protein>
<keyword evidence="2" id="KW-0793">Thylakoid</keyword>
<dbReference type="NCBIfam" id="TIGR03042">
    <property type="entry name" value="PS_II_psbQ_bact"/>
    <property type="match status" value="1"/>
</dbReference>
<proteinExistence type="predicted"/>
<dbReference type="InterPro" id="IPR008797">
    <property type="entry name" value="PSII_PsbQ"/>
</dbReference>
<comment type="subcellular location">
    <subcellularLocation>
        <location evidence="1">Membrane</location>
    </subcellularLocation>
</comment>
<dbReference type="Proteomes" id="UP000683511">
    <property type="component" value="Chromosome"/>
</dbReference>
<evidence type="ECO:0000256" key="3">
    <source>
        <dbReference type="ARBA" id="ARBA00023136"/>
    </source>
</evidence>
<evidence type="ECO:0000313" key="4">
    <source>
        <dbReference type="EMBL" id="QXE25789.1"/>
    </source>
</evidence>
<keyword evidence="3" id="KW-0472">Membrane</keyword>
<organism evidence="4 5">
    <name type="scientific">Richelia sinica FACHB-800</name>
    <dbReference type="NCBI Taxonomy" id="1357546"/>
    <lineage>
        <taxon>Bacteria</taxon>
        <taxon>Bacillati</taxon>
        <taxon>Cyanobacteriota</taxon>
        <taxon>Cyanophyceae</taxon>
        <taxon>Nostocales</taxon>
        <taxon>Nostocaceae</taxon>
        <taxon>Richelia</taxon>
    </lineage>
</organism>
<dbReference type="EMBL" id="CP021056">
    <property type="protein sequence ID" value="QXE25789.1"/>
    <property type="molecule type" value="Genomic_DNA"/>
</dbReference>
<dbReference type="SUPFAM" id="SSF101112">
    <property type="entry name" value="Oxygen-evolving enhancer protein 3"/>
    <property type="match status" value="1"/>
</dbReference>
<dbReference type="KEGG" id="rsin:B6N60_04509"/>
<sequence length="102" mass="11475">MPEIQVVRDRSDELKNLIQEGEWIKVGNFIHGPMAEARLNMTYIIPNLLPPDQSKARQITKDLLTHLVKVDQGASTANSNLALSNYKSAFADVDKFLELIPE</sequence>
<dbReference type="GO" id="GO:0005509">
    <property type="term" value="F:calcium ion binding"/>
    <property type="evidence" value="ECO:0007669"/>
    <property type="project" value="InterPro"/>
</dbReference>
<keyword evidence="5" id="KW-1185">Reference proteome</keyword>
<dbReference type="Gene3D" id="1.20.120.290">
    <property type="entry name" value="Oxygen-evolving enhancer protein 3 (PsbQ), four-helix up-down bundle"/>
    <property type="match status" value="1"/>
</dbReference>
<evidence type="ECO:0000256" key="2">
    <source>
        <dbReference type="ARBA" id="ARBA00023078"/>
    </source>
</evidence>
<dbReference type="Pfam" id="PF05757">
    <property type="entry name" value="PsbQ"/>
    <property type="match status" value="1"/>
</dbReference>